<name>A0A2V4AR35_9PSEU</name>
<dbReference type="Pfam" id="PF00011">
    <property type="entry name" value="HSP20"/>
    <property type="match status" value="1"/>
</dbReference>
<evidence type="ECO:0000313" key="3">
    <source>
        <dbReference type="EMBL" id="PXY22968.1"/>
    </source>
</evidence>
<evidence type="ECO:0000256" key="1">
    <source>
        <dbReference type="PROSITE-ProRule" id="PRU00285"/>
    </source>
</evidence>
<dbReference type="EMBL" id="MASW01000005">
    <property type="protein sequence ID" value="PXY22968.1"/>
    <property type="molecule type" value="Genomic_DNA"/>
</dbReference>
<organism evidence="3 4">
    <name type="scientific">Prauserella muralis</name>
    <dbReference type="NCBI Taxonomy" id="588067"/>
    <lineage>
        <taxon>Bacteria</taxon>
        <taxon>Bacillati</taxon>
        <taxon>Actinomycetota</taxon>
        <taxon>Actinomycetes</taxon>
        <taxon>Pseudonocardiales</taxon>
        <taxon>Pseudonocardiaceae</taxon>
        <taxon>Prauserella</taxon>
    </lineage>
</organism>
<gene>
    <name evidence="3" type="ORF">BAY60_22665</name>
</gene>
<dbReference type="RefSeq" id="WP_112283578.1">
    <property type="nucleotide sequence ID" value="NZ_MASW01000005.1"/>
</dbReference>
<dbReference type="CDD" id="cd06464">
    <property type="entry name" value="ACD_sHsps-like"/>
    <property type="match status" value="1"/>
</dbReference>
<reference evidence="3 4" key="1">
    <citation type="submission" date="2016-07" db="EMBL/GenBank/DDBJ databases">
        <title>Draft genome sequence of Prauserella muralis DSM 45305, isolated from a mould-covered wall in an indoor environment.</title>
        <authorList>
            <person name="Ruckert C."/>
            <person name="Albersmeier A."/>
            <person name="Jiang C.-L."/>
            <person name="Jiang Y."/>
            <person name="Kalinowski J."/>
            <person name="Schneider O."/>
            <person name="Winkler A."/>
            <person name="Zotchev S.B."/>
        </authorList>
    </citation>
    <scope>NUCLEOTIDE SEQUENCE [LARGE SCALE GENOMIC DNA]</scope>
    <source>
        <strain evidence="3 4">DSM 45305</strain>
    </source>
</reference>
<comment type="similarity">
    <text evidence="1 2">Belongs to the small heat shock protein (HSP20) family.</text>
</comment>
<dbReference type="PANTHER" id="PTHR11527">
    <property type="entry name" value="HEAT-SHOCK PROTEIN 20 FAMILY MEMBER"/>
    <property type="match status" value="1"/>
</dbReference>
<comment type="caution">
    <text evidence="3">The sequence shown here is derived from an EMBL/GenBank/DDBJ whole genome shotgun (WGS) entry which is preliminary data.</text>
</comment>
<dbReference type="Proteomes" id="UP000249915">
    <property type="component" value="Unassembled WGS sequence"/>
</dbReference>
<evidence type="ECO:0000256" key="2">
    <source>
        <dbReference type="RuleBase" id="RU003616"/>
    </source>
</evidence>
<dbReference type="PROSITE" id="PS01031">
    <property type="entry name" value="SHSP"/>
    <property type="match status" value="1"/>
</dbReference>
<proteinExistence type="inferred from homology"/>
<evidence type="ECO:0000313" key="4">
    <source>
        <dbReference type="Proteomes" id="UP000249915"/>
    </source>
</evidence>
<dbReference type="SUPFAM" id="SSF49764">
    <property type="entry name" value="HSP20-like chaperones"/>
    <property type="match status" value="1"/>
</dbReference>
<keyword evidence="4" id="KW-1185">Reference proteome</keyword>
<dbReference type="InterPro" id="IPR002068">
    <property type="entry name" value="A-crystallin/Hsp20_dom"/>
</dbReference>
<protein>
    <submittedName>
        <fullName evidence="3">Heat-shock protein Hsp20</fullName>
    </submittedName>
</protein>
<dbReference type="Gene3D" id="2.60.40.790">
    <property type="match status" value="1"/>
</dbReference>
<accession>A0A2V4AR35</accession>
<dbReference type="OrthoDB" id="9809760at2"/>
<dbReference type="InterPro" id="IPR031107">
    <property type="entry name" value="Small_HSP"/>
</dbReference>
<sequence length="143" mass="15837">MLMRTDPFRELDRLTQQFFGANGTSTRPAAMPMDAYRTGNDYVIEFDLPGVSPDSIDLDVERNVLTVKAERRPSYGEDADVQVAERPRGVFSRQLFLGETLDTDNIQASYDSGVLTLRVPVAEQAKPRKISISGGGEPKQIDA</sequence>
<dbReference type="AlphaFoldDB" id="A0A2V4AR35"/>
<dbReference type="InterPro" id="IPR008978">
    <property type="entry name" value="HSP20-like_chaperone"/>
</dbReference>